<dbReference type="Proteomes" id="UP001163324">
    <property type="component" value="Chromosome 7"/>
</dbReference>
<accession>A0ACC0UTD6</accession>
<dbReference type="EMBL" id="CM047946">
    <property type="protein sequence ID" value="KAI9897355.1"/>
    <property type="molecule type" value="Genomic_DNA"/>
</dbReference>
<evidence type="ECO:0000313" key="2">
    <source>
        <dbReference type="Proteomes" id="UP001163324"/>
    </source>
</evidence>
<name>A0ACC0UTD6_9HYPO</name>
<keyword evidence="2" id="KW-1185">Reference proteome</keyword>
<organism evidence="1 2">
    <name type="scientific">Trichothecium roseum</name>
    <dbReference type="NCBI Taxonomy" id="47278"/>
    <lineage>
        <taxon>Eukaryota</taxon>
        <taxon>Fungi</taxon>
        <taxon>Dikarya</taxon>
        <taxon>Ascomycota</taxon>
        <taxon>Pezizomycotina</taxon>
        <taxon>Sordariomycetes</taxon>
        <taxon>Hypocreomycetidae</taxon>
        <taxon>Hypocreales</taxon>
        <taxon>Hypocreales incertae sedis</taxon>
        <taxon>Trichothecium</taxon>
    </lineage>
</organism>
<comment type="caution">
    <text evidence="1">The sequence shown here is derived from an EMBL/GenBank/DDBJ whole genome shotgun (WGS) entry which is preliminary data.</text>
</comment>
<reference evidence="1" key="1">
    <citation type="submission" date="2022-10" db="EMBL/GenBank/DDBJ databases">
        <title>Complete Genome of Trichothecium roseum strain YXFP-22015, a Plant Pathogen Isolated from Citrus.</title>
        <authorList>
            <person name="Wang Y."/>
            <person name="Zhu L."/>
        </authorList>
    </citation>
    <scope>NUCLEOTIDE SEQUENCE</scope>
    <source>
        <strain evidence="1">YXFP-22015</strain>
    </source>
</reference>
<protein>
    <submittedName>
        <fullName evidence="1">Uncharacterized protein</fullName>
    </submittedName>
</protein>
<proteinExistence type="predicted"/>
<evidence type="ECO:0000313" key="1">
    <source>
        <dbReference type="EMBL" id="KAI9897355.1"/>
    </source>
</evidence>
<sequence>MDVINNNGDLSNTPVHFLAVWLEQQQKASSPPNWKGGWERWAQGQVALYMDNTSGYVVWPEEKIYADYPAEACDLDFAKSGVHTFCELKCYSAVNDDTPNTFLNNIEADFQKVQTPLVAQYKGSALWVIGLSQKQFRDAIIAEGQNHPFWQNFGYVSVKAPGSWESTSTFDIWYWKYVNNN</sequence>
<gene>
    <name evidence="1" type="ORF">N3K66_007211</name>
</gene>